<name>A0ACA9YE99_9ASCO</name>
<proteinExistence type="predicted"/>
<gene>
    <name evidence="1" type="primary">PWP2</name>
    <name evidence="1" type="ORF">CLIB1444_12S03686</name>
</gene>
<dbReference type="Proteomes" id="UP001152531">
    <property type="component" value="Unassembled WGS sequence"/>
</dbReference>
<protein>
    <submittedName>
        <fullName evidence="1">Periodic tryptophan protein 2</fullName>
    </submittedName>
</protein>
<evidence type="ECO:0000313" key="2">
    <source>
        <dbReference type="Proteomes" id="UP001152531"/>
    </source>
</evidence>
<sequence length="909" mass="103396">MKSDFQFSNLLGTVYRQGNLQFTEDGTKLLSPVGNRVSVFDLINNKSYTLNYEHRKDIVRIALNKQGTLLLSIDEDGRAILVNFVARTVLHHFNFKDKVQDLKFSPCGKYFGIACSRFIQIWKTPDFSEDRQFAPFVRHRIYSGHYADVISISWSNDSRFFISTSKDMTSKLFSINSEESDVAMTLSGHRDYVINAFFNQTQEIIYTLSKDGALFKWEYTEKPGAESEDEESDSENEDEEPKQKTKPMSWRITGKNFLYADGKVKCSVFHPQSNLLVIGLSNGEFRIYELPDFTLVQQLSMGQNSINTVNINKTGEWLSFGSSKLGQLLVYEWQSESYILRQQGHFDSINHICYSPDGSRIVTGSDDGKIKVWDNRSGFCLMTFDQHKSSITGLQYSKRGQVLFSSSLDGTVRAFDLIRYRNFRTFTATERIQFNCLAVDPSGEIVCAGSQDKFDIFVWSVQTGQLLDSLAGHEGPISCLSFGVENSILASSSWDNTIRIWNIFNRTQTVEPIEVHSDVLSLSMRPDSKELAISTLDGHITIFDVEKAEQIHLIDGKRDIIGGRYLQDRFESKNSARSKFFTTIDYSFDGNFLIAGGNNNSICLYDIETEVLLKKFKVSQNMKLDGTLEKLNSSQLKDGGSIELIDRDGENSDLEDRLDFSLPGTSKGDASLRSVRPSVKVNSIKFNPTISAFAAGSTEGLLVYSVDNEILFDPFELDIDITPKTIIETLEEKDYLKALIMSFRLNEIKLINTIYESIPLKDINLICKDLPVVYLEKFLKFIGEKSIDSVHLEFNLIWIKNLLISHGQYIMKNKHTFNHSIKLINRFLSKLAKDIVKVSKTNDSFTDFLQVAVGNKSVEEPEFDGFHEDEDEDEDEDQDEDEESEGEWLGPSLKTNNDNFTESDVEMEE</sequence>
<keyword evidence="2" id="KW-1185">Reference proteome</keyword>
<comment type="caution">
    <text evidence="1">The sequence shown here is derived from an EMBL/GenBank/DDBJ whole genome shotgun (WGS) entry which is preliminary data.</text>
</comment>
<reference evidence="1" key="1">
    <citation type="submission" date="2022-06" db="EMBL/GenBank/DDBJ databases">
        <authorList>
            <person name="Legras J.-L."/>
            <person name="Devillers H."/>
            <person name="Grondin C."/>
        </authorList>
    </citation>
    <scope>NUCLEOTIDE SEQUENCE</scope>
    <source>
        <strain evidence="1">CLIB 1444</strain>
    </source>
</reference>
<organism evidence="1 2">
    <name type="scientific">[Candida] jaroonii</name>
    <dbReference type="NCBI Taxonomy" id="467808"/>
    <lineage>
        <taxon>Eukaryota</taxon>
        <taxon>Fungi</taxon>
        <taxon>Dikarya</taxon>
        <taxon>Ascomycota</taxon>
        <taxon>Saccharomycotina</taxon>
        <taxon>Pichiomycetes</taxon>
        <taxon>Debaryomycetaceae</taxon>
        <taxon>Yamadazyma</taxon>
    </lineage>
</organism>
<evidence type="ECO:0000313" key="1">
    <source>
        <dbReference type="EMBL" id="CAH6723075.1"/>
    </source>
</evidence>
<accession>A0ACA9YE99</accession>
<dbReference type="EMBL" id="CALSDN010000012">
    <property type="protein sequence ID" value="CAH6723075.1"/>
    <property type="molecule type" value="Genomic_DNA"/>
</dbReference>